<dbReference type="PROSITE" id="PS50089">
    <property type="entry name" value="ZF_RING_2"/>
    <property type="match status" value="1"/>
</dbReference>
<dbReference type="GO" id="GO:0061630">
    <property type="term" value="F:ubiquitin protein ligase activity"/>
    <property type="evidence" value="ECO:0007669"/>
    <property type="project" value="TreeGrafter"/>
</dbReference>
<reference evidence="9 10" key="1">
    <citation type="submission" date="2016-08" db="EMBL/GenBank/DDBJ databases">
        <title>Genomes of anaerobic fungi encode conserved fungal cellulosomes for biomass hydrolysis.</title>
        <authorList>
            <consortium name="DOE Joint Genome Institute"/>
            <person name="Haitjema C.H."/>
            <person name="Gilmore S.P."/>
            <person name="Henske J.K."/>
            <person name="Solomon K.V."/>
            <person name="De Groot R."/>
            <person name="Kuo A."/>
            <person name="Mondo S.J."/>
            <person name="Salamov A.A."/>
            <person name="Labutti K."/>
            <person name="Zhao Z."/>
            <person name="Chiniquy J."/>
            <person name="Barry K."/>
            <person name="Brewer H.M."/>
            <person name="Purvine S.O."/>
            <person name="Wright A.T."/>
            <person name="Boxma B."/>
            <person name="Van Alen T."/>
            <person name="Hackstein J.H."/>
            <person name="Baker S.E."/>
            <person name="Grigoriev I.V."/>
            <person name="O'Malley M.A."/>
        </authorList>
    </citation>
    <scope>NUCLEOTIDE SEQUENCE [LARGE SCALE GENOMIC DNA]</scope>
    <source>
        <strain evidence="10">finn</strain>
    </source>
</reference>
<evidence type="ECO:0000256" key="4">
    <source>
        <dbReference type="ARBA" id="ARBA00022786"/>
    </source>
</evidence>
<dbReference type="GO" id="GO:0032153">
    <property type="term" value="C:cell division site"/>
    <property type="evidence" value="ECO:0007669"/>
    <property type="project" value="TreeGrafter"/>
</dbReference>
<accession>A0A1Y1V498</accession>
<dbReference type="PROSITE" id="PS50006">
    <property type="entry name" value="FHA_DOMAIN"/>
    <property type="match status" value="1"/>
</dbReference>
<gene>
    <name evidence="9" type="ORF">BCR36DRAFT_413842</name>
</gene>
<comment type="caution">
    <text evidence="9">The sequence shown here is derived from an EMBL/GenBank/DDBJ whole genome shotgun (WGS) entry which is preliminary data.</text>
</comment>
<proteinExistence type="predicted"/>
<evidence type="ECO:0000256" key="6">
    <source>
        <dbReference type="PROSITE-ProRule" id="PRU00175"/>
    </source>
</evidence>
<evidence type="ECO:0000259" key="7">
    <source>
        <dbReference type="PROSITE" id="PS50006"/>
    </source>
</evidence>
<evidence type="ECO:0000313" key="9">
    <source>
        <dbReference type="EMBL" id="ORX46897.1"/>
    </source>
</evidence>
<name>A0A1Y1V498_9FUNG</name>
<keyword evidence="5" id="KW-0862">Zinc</keyword>
<dbReference type="InterPro" id="IPR013083">
    <property type="entry name" value="Znf_RING/FYVE/PHD"/>
</dbReference>
<keyword evidence="2" id="KW-0479">Metal-binding</keyword>
<feature type="domain" description="FHA" evidence="7">
    <location>
        <begin position="59"/>
        <end position="119"/>
    </location>
</feature>
<evidence type="ECO:0000256" key="2">
    <source>
        <dbReference type="ARBA" id="ARBA00022723"/>
    </source>
</evidence>
<dbReference type="SMART" id="SM00240">
    <property type="entry name" value="FHA"/>
    <property type="match status" value="1"/>
</dbReference>
<dbReference type="Pfam" id="PF00498">
    <property type="entry name" value="FHA"/>
    <property type="match status" value="1"/>
</dbReference>
<dbReference type="GO" id="GO:0008270">
    <property type="term" value="F:zinc ion binding"/>
    <property type="evidence" value="ECO:0007669"/>
    <property type="project" value="UniProtKB-KW"/>
</dbReference>
<keyword evidence="1" id="KW-0808">Transferase</keyword>
<keyword evidence="4" id="KW-0833">Ubl conjugation pathway</keyword>
<dbReference type="InterPro" id="IPR008984">
    <property type="entry name" value="SMAD_FHA_dom_sf"/>
</dbReference>
<dbReference type="GO" id="GO:0016567">
    <property type="term" value="P:protein ubiquitination"/>
    <property type="evidence" value="ECO:0007669"/>
    <property type="project" value="TreeGrafter"/>
</dbReference>
<feature type="domain" description="RING-type" evidence="8">
    <location>
        <begin position="210"/>
        <end position="253"/>
    </location>
</feature>
<evidence type="ECO:0000256" key="5">
    <source>
        <dbReference type="ARBA" id="ARBA00022833"/>
    </source>
</evidence>
<dbReference type="GO" id="GO:0000151">
    <property type="term" value="C:ubiquitin ligase complex"/>
    <property type="evidence" value="ECO:0007669"/>
    <property type="project" value="TreeGrafter"/>
</dbReference>
<dbReference type="SUPFAM" id="SSF57850">
    <property type="entry name" value="RING/U-box"/>
    <property type="match status" value="1"/>
</dbReference>
<dbReference type="PANTHER" id="PTHR15067">
    <property type="entry name" value="E3 UBIQUITIN-PROTEIN LIGASE RNF8"/>
    <property type="match status" value="1"/>
</dbReference>
<dbReference type="Gene3D" id="2.60.200.20">
    <property type="match status" value="1"/>
</dbReference>
<dbReference type="STRING" id="1754191.A0A1Y1V498"/>
<dbReference type="SUPFAM" id="SSF49879">
    <property type="entry name" value="SMAD/FHA domain"/>
    <property type="match status" value="1"/>
</dbReference>
<dbReference type="EMBL" id="MCFH01000033">
    <property type="protein sequence ID" value="ORX46897.1"/>
    <property type="molecule type" value="Genomic_DNA"/>
</dbReference>
<dbReference type="InterPro" id="IPR001841">
    <property type="entry name" value="Znf_RING"/>
</dbReference>
<dbReference type="PANTHER" id="PTHR15067:SF7">
    <property type="entry name" value="E3 UBIQUITIN-PROTEIN LIGASE DMA1-RELATED"/>
    <property type="match status" value="1"/>
</dbReference>
<organism evidence="9 10">
    <name type="scientific">Piromyces finnis</name>
    <dbReference type="NCBI Taxonomy" id="1754191"/>
    <lineage>
        <taxon>Eukaryota</taxon>
        <taxon>Fungi</taxon>
        <taxon>Fungi incertae sedis</taxon>
        <taxon>Chytridiomycota</taxon>
        <taxon>Chytridiomycota incertae sedis</taxon>
        <taxon>Neocallimastigomycetes</taxon>
        <taxon>Neocallimastigales</taxon>
        <taxon>Neocallimastigaceae</taxon>
        <taxon>Piromyces</taxon>
    </lineage>
</organism>
<dbReference type="Proteomes" id="UP000193719">
    <property type="component" value="Unassembled WGS sequence"/>
</dbReference>
<dbReference type="Pfam" id="PF17123">
    <property type="entry name" value="zf-RING_11"/>
    <property type="match status" value="1"/>
</dbReference>
<dbReference type="SMART" id="SM00184">
    <property type="entry name" value="RING"/>
    <property type="match status" value="1"/>
</dbReference>
<dbReference type="GO" id="GO:0006511">
    <property type="term" value="P:ubiquitin-dependent protein catabolic process"/>
    <property type="evidence" value="ECO:0007669"/>
    <property type="project" value="TreeGrafter"/>
</dbReference>
<protein>
    <recommendedName>
        <fullName evidence="11">SMAD/FHA domain-containing protein</fullName>
    </recommendedName>
</protein>
<sequence length="443" mass="49099">MSEELIVPSENKLETKEKEYETKVPVVSVRLVSYNDPVRTTTSLPFEPVERNLVEGVVAKIGRQVNRPNNNAAQASKESIWFQSKVVSRSHAEIWAKDCQVYLKDVGSSSGTFLNRMRLSPSNKESRPYPLKDGDIIQLGIDYQGKTQDIFKCVIIKIQITNHTYVQQQKRKANPARFMSALRALLSATNPYSTSFPGINEPVNNNSIDCCICLSHIGPFQALFIAPCSHCFHYKCINPILSSGDMFLCPVCRQVANLKASVSSDDLFGEDDENLIEEDKIHSVDSPSMLSSTPVNTISNIGTHGHSNLITNVSASSHQTNTNAITNNIVSSPSGMAPSSIHEVNQPIASLNNNDLSNNHIPSTLIYEFQQMNLNETNSNNSSNENITENQSFHITENMNVSNVENNNESSNELNHYSQMPSENMVIDSSNFNNSNNNNIANP</sequence>
<keyword evidence="10" id="KW-1185">Reference proteome</keyword>
<dbReference type="Gene3D" id="3.30.40.10">
    <property type="entry name" value="Zinc/RING finger domain, C3HC4 (zinc finger)"/>
    <property type="match status" value="1"/>
</dbReference>
<evidence type="ECO:0000313" key="10">
    <source>
        <dbReference type="Proteomes" id="UP000193719"/>
    </source>
</evidence>
<dbReference type="GO" id="GO:0005829">
    <property type="term" value="C:cytosol"/>
    <property type="evidence" value="ECO:0007669"/>
    <property type="project" value="TreeGrafter"/>
</dbReference>
<dbReference type="AlphaFoldDB" id="A0A1Y1V498"/>
<keyword evidence="3 6" id="KW-0863">Zinc-finger</keyword>
<evidence type="ECO:0000256" key="1">
    <source>
        <dbReference type="ARBA" id="ARBA00022679"/>
    </source>
</evidence>
<evidence type="ECO:0000256" key="3">
    <source>
        <dbReference type="ARBA" id="ARBA00022771"/>
    </source>
</evidence>
<evidence type="ECO:0000259" key="8">
    <source>
        <dbReference type="PROSITE" id="PS50089"/>
    </source>
</evidence>
<dbReference type="InterPro" id="IPR000253">
    <property type="entry name" value="FHA_dom"/>
</dbReference>
<evidence type="ECO:0008006" key="11">
    <source>
        <dbReference type="Google" id="ProtNLM"/>
    </source>
</evidence>
<dbReference type="OrthoDB" id="687730at2759"/>
<reference evidence="9 10" key="2">
    <citation type="submission" date="2016-08" db="EMBL/GenBank/DDBJ databases">
        <title>Pervasive Adenine N6-methylation of Active Genes in Fungi.</title>
        <authorList>
            <consortium name="DOE Joint Genome Institute"/>
            <person name="Mondo S.J."/>
            <person name="Dannebaum R.O."/>
            <person name="Kuo R.C."/>
            <person name="Labutti K."/>
            <person name="Haridas S."/>
            <person name="Kuo A."/>
            <person name="Salamov A."/>
            <person name="Ahrendt S.R."/>
            <person name="Lipzen A."/>
            <person name="Sullivan W."/>
            <person name="Andreopoulos W.B."/>
            <person name="Clum A."/>
            <person name="Lindquist E."/>
            <person name="Daum C."/>
            <person name="Ramamoorthy G.K."/>
            <person name="Gryganskyi A."/>
            <person name="Culley D."/>
            <person name="Magnuson J.K."/>
            <person name="James T.Y."/>
            <person name="O'Malley M.A."/>
            <person name="Stajich J.E."/>
            <person name="Spatafora J.W."/>
            <person name="Visel A."/>
            <person name="Grigoriev I.V."/>
        </authorList>
    </citation>
    <scope>NUCLEOTIDE SEQUENCE [LARGE SCALE GENOMIC DNA]</scope>
    <source>
        <strain evidence="10">finn</strain>
    </source>
</reference>